<dbReference type="InterPro" id="IPR001584">
    <property type="entry name" value="Integrase_cat-core"/>
</dbReference>
<sequence>MKKIQELHKQHKGILGYRRMTTFINRRLATNYNKKRIRRLMGILGIQVIRRVRHACTKAGNRFYAENLLNRDFTATAPNQKWCTDVTYLQYGLGAKAYLSAIKNLYDGSIIVYEIDHNNDNLLVMKTISEQLQIEKVPESIKTLELFQYTSLWGSYDTIG</sequence>
<accession>A0A917A4V0</accession>
<dbReference type="InterPro" id="IPR012337">
    <property type="entry name" value="RNaseH-like_sf"/>
</dbReference>
<gene>
    <name evidence="3" type="ORF">GCM10011510_02790</name>
</gene>
<keyword evidence="4" id="KW-1185">Reference proteome</keyword>
<dbReference type="InterPro" id="IPR050900">
    <property type="entry name" value="Transposase_IS3/IS150/IS904"/>
</dbReference>
<name>A0A917A4V0_9STRE</name>
<dbReference type="Proteomes" id="UP000660801">
    <property type="component" value="Unassembled WGS sequence"/>
</dbReference>
<dbReference type="SUPFAM" id="SSF53098">
    <property type="entry name" value="Ribonuclease H-like"/>
    <property type="match status" value="1"/>
</dbReference>
<dbReference type="GO" id="GO:0015074">
    <property type="term" value="P:DNA integration"/>
    <property type="evidence" value="ECO:0007669"/>
    <property type="project" value="InterPro"/>
</dbReference>
<protein>
    <recommendedName>
        <fullName evidence="2">Integrase catalytic domain-containing protein</fullName>
    </recommendedName>
</protein>
<dbReference type="Pfam" id="PF13276">
    <property type="entry name" value="HTH_21"/>
    <property type="match status" value="1"/>
</dbReference>
<evidence type="ECO:0000313" key="4">
    <source>
        <dbReference type="Proteomes" id="UP000660801"/>
    </source>
</evidence>
<feature type="domain" description="Integrase catalytic" evidence="2">
    <location>
        <begin position="74"/>
        <end position="160"/>
    </location>
</feature>
<dbReference type="PANTHER" id="PTHR46889">
    <property type="entry name" value="TRANSPOSASE INSF FOR INSERTION SEQUENCE IS3B-RELATED"/>
    <property type="match status" value="1"/>
</dbReference>
<dbReference type="PANTHER" id="PTHR46889:SF4">
    <property type="entry name" value="TRANSPOSASE INSO FOR INSERTION SEQUENCE ELEMENT IS911B-RELATED"/>
    <property type="match status" value="1"/>
</dbReference>
<comment type="function">
    <text evidence="1">Involved in the transposition of the insertion sequence.</text>
</comment>
<proteinExistence type="predicted"/>
<dbReference type="PROSITE" id="PS50994">
    <property type="entry name" value="INTEGRASE"/>
    <property type="match status" value="1"/>
</dbReference>
<evidence type="ECO:0000256" key="1">
    <source>
        <dbReference type="ARBA" id="ARBA00002286"/>
    </source>
</evidence>
<dbReference type="InterPro" id="IPR025948">
    <property type="entry name" value="HTH-like_dom"/>
</dbReference>
<reference evidence="3" key="1">
    <citation type="journal article" date="2014" name="Int. J. Syst. Evol. Microbiol.">
        <title>Complete genome sequence of Corynebacterium casei LMG S-19264T (=DSM 44701T), isolated from a smear-ripened cheese.</title>
        <authorList>
            <consortium name="US DOE Joint Genome Institute (JGI-PGF)"/>
            <person name="Walter F."/>
            <person name="Albersmeier A."/>
            <person name="Kalinowski J."/>
            <person name="Ruckert C."/>
        </authorList>
    </citation>
    <scope>NUCLEOTIDE SEQUENCE</scope>
    <source>
        <strain evidence="3">CGMCC 1.15533</strain>
    </source>
</reference>
<reference evidence="3" key="2">
    <citation type="submission" date="2020-09" db="EMBL/GenBank/DDBJ databases">
        <authorList>
            <person name="Sun Q."/>
            <person name="Zhou Y."/>
        </authorList>
    </citation>
    <scope>NUCLEOTIDE SEQUENCE</scope>
    <source>
        <strain evidence="3">CGMCC 1.15533</strain>
    </source>
</reference>
<dbReference type="EMBL" id="BMJN01000002">
    <property type="protein sequence ID" value="GGE25127.1"/>
    <property type="molecule type" value="Genomic_DNA"/>
</dbReference>
<dbReference type="AlphaFoldDB" id="A0A917A4V0"/>
<evidence type="ECO:0000313" key="3">
    <source>
        <dbReference type="EMBL" id="GGE25127.1"/>
    </source>
</evidence>
<organism evidence="3 4">
    <name type="scientific">Streptococcus himalayensis</name>
    <dbReference type="NCBI Taxonomy" id="1888195"/>
    <lineage>
        <taxon>Bacteria</taxon>
        <taxon>Bacillati</taxon>
        <taxon>Bacillota</taxon>
        <taxon>Bacilli</taxon>
        <taxon>Lactobacillales</taxon>
        <taxon>Streptococcaceae</taxon>
        <taxon>Streptococcus</taxon>
    </lineage>
</organism>
<evidence type="ECO:0000259" key="2">
    <source>
        <dbReference type="PROSITE" id="PS50994"/>
    </source>
</evidence>
<comment type="caution">
    <text evidence="3">The sequence shown here is derived from an EMBL/GenBank/DDBJ whole genome shotgun (WGS) entry which is preliminary data.</text>
</comment>